<dbReference type="PANTHER" id="PTHR12845">
    <property type="entry name" value="GUANINE NUCLEOTIDE EXCHANGE FACTOR"/>
    <property type="match status" value="1"/>
</dbReference>
<dbReference type="SMART" id="SM00326">
    <property type="entry name" value="SH3"/>
    <property type="match status" value="1"/>
</dbReference>
<dbReference type="Gene3D" id="2.30.30.40">
    <property type="entry name" value="SH3 Domains"/>
    <property type="match status" value="1"/>
</dbReference>
<dbReference type="GO" id="GO:0035556">
    <property type="term" value="P:intracellular signal transduction"/>
    <property type="evidence" value="ECO:0007669"/>
    <property type="project" value="InterPro"/>
</dbReference>
<feature type="compositionally biased region" description="Basic and acidic residues" evidence="4">
    <location>
        <begin position="399"/>
        <end position="408"/>
    </location>
</feature>
<feature type="compositionally biased region" description="Basic and acidic residues" evidence="4">
    <location>
        <begin position="1108"/>
        <end position="1119"/>
    </location>
</feature>
<keyword evidence="2" id="KW-0344">Guanine-nucleotide releasing factor</keyword>
<dbReference type="InterPro" id="IPR029212">
    <property type="entry name" value="ARHGEF5/35_N"/>
</dbReference>
<evidence type="ECO:0000256" key="4">
    <source>
        <dbReference type="SAM" id="MobiDB-lite"/>
    </source>
</evidence>
<dbReference type="GO" id="GO:0005737">
    <property type="term" value="C:cytoplasm"/>
    <property type="evidence" value="ECO:0007669"/>
    <property type="project" value="TreeGrafter"/>
</dbReference>
<sequence length="1750" mass="193561">MQGRPGAHGTPESPVSGSLMRLPEWLQPGLRPWTAAACGCFRYALAWQIPHFPALLGAAPPPGRCVPVSSPETSLGEAGPSLPSGGRGGPRVGRRGGLAWLGTAAGAGTWRGLSGRPEAACDSDQDLALMEAEEPEHGASAPSPAIEDFKTVPEAIMRSSQIPSLEPEAQEGQDPSYKWADGHRLLMNQPKDLRDMSNHTPDSVGFFFKEVSLDVESNQEILVAEACDTPDLQEAVSQSLKDRLSRTIAVPELLACGVQEEWLYKSSQLDSSVEAELQPELMSLTLSISPAKEEEETPPDTSNARGSWPSCIKHPGVTDQSEGDGSELLSQGKQMQLEDTQEKQGQEGLLQPLESQGLEEQEGQKVEIQEAGTLREDICSDRLLGEQEEEGEEVNGNEDEQKQDKDQNHIILGAQRESEGFSEELGVLDYSEYGQEDWDRKVQGQRDSEEEEQDGELREVEERRANVQFVEEQMLLVQSENVSGKQAEHSEAGTVMPVEQQEEALDSGEGEQGNGDRGGQAAEEGRRTEDDKCCPLVDPVAPEGLSPGSLFPGFSCVDSPGVQRHPVSKELIPQALTPALETIEWSHQPISPSASFATEEPLEDRTHNSQQEGVRLRKVGVSIQVTEVVSASVSVTPRTPDSAPFSSTEVFPLAASLSPVNAQVVLPGKDTLAACLSTDTSPHCGAFETPPLPVKTTKDPCATSGKANHHSPLCSYTGATQHLRSNSFPGFHRTEQTPDSVGMSSSFSHSELPQRPPKPAIYGSLIPRRDRRSRDGIIFSDSSTAFFPVRQDSREFASNPEGPSDLYGSQPWSSPQSSALATGSPVPASSPSTVSMDMRIHETLPPPPPEKRHSYSSIMERDRHLHAVTPTLKRHSHPPPLALSLGLHGSPKGPFPLVPDSVVARQHRPLPSTPEDPHQAQTSIPPRLRYNKPLPPTPDAPELCHSSDSPSSVPKKYRPLPPVPVPPSEPPPLPPKSRERSRSIQGAVRHSGGQAKPRPTGQDWTASTLSVGRTSWPPATGRSTDSLAATSRGNSEMSPGLAFSNMTNLLSPSSPTTPWIPELQRPTSKDELGLTEESEFPVRGSFRRSGPQERYDTHTRRSSLGSRKQSEKPIHHQLEKTSSCPDRQDPARTEGSSELAVGQASSKHKSWNRQGLRRPSLLPESASDLRNSGMGRPPGSSDSVVFREKKPKEGMGFSRRCSKLIISSQLLYQEYSDVVLNKEIQSQQRLDSLAEGPGISSPRHRRKATVPSDSYLQRLSMASSGSLWQEIPVVRNSTVLLSMTHEDQKLQEAKFELIVSEASYLRSLNIAVDHFQRSAQLRASLSTQDHQWLFSRLQDVRDVSTTFLSDLEENFENNIFSFQVCDVVLNHAPDFRRVYLPYVTNQTYQERTFQSLMNSNSSFREVLEKLESDPICQRLSLKSFLILPFQRITRLKLLLQNILKRTQPGSSEEAEATKAHHALEKLVRKDRSLQASFQMAFMGLKAQDPNTMIFPFLPLISSQLIRDCNSNVQRMRRTEELIYLSQKIEFECKIFPLISQSRWLVKSGELTALEFSTSPGLRRKLTTRPVHLHLFNDCLLLSRPREGNRFLVFDHAPFSSIRGEKCEMKLHGANKNLFRVFLLQNTQGAQVEFLFRTDTQSEKLRWISALAMPREELDLLECYDSPQVQCLRAYKPRENDELALEKADVVMVTQQSSDGWLEGVSLSDGEQGWFPIQQVEFISNSEVRAQNLKEAHRVKTAKLQLVEQQV</sequence>
<dbReference type="InterPro" id="IPR036028">
    <property type="entry name" value="SH3-like_dom_sf"/>
</dbReference>
<feature type="compositionally biased region" description="Low complexity" evidence="4">
    <location>
        <begin position="821"/>
        <end position="834"/>
    </location>
</feature>
<dbReference type="GO" id="GO:0005085">
    <property type="term" value="F:guanyl-nucleotide exchange factor activity"/>
    <property type="evidence" value="ECO:0007669"/>
    <property type="project" value="UniProtKB-KW"/>
</dbReference>
<keyword evidence="1 3" id="KW-0728">SH3 domain</keyword>
<dbReference type="FunFam" id="2.30.29.30:FF:000205">
    <property type="entry name" value="Rho guanine nucleotide exchange factor (GEF) 19"/>
    <property type="match status" value="1"/>
</dbReference>
<accession>A0A8J6KS15</accession>
<feature type="compositionally biased region" description="Basic and acidic residues" evidence="4">
    <location>
        <begin position="523"/>
        <end position="533"/>
    </location>
</feature>
<feature type="compositionally biased region" description="Basic and acidic residues" evidence="4">
    <location>
        <begin position="437"/>
        <end position="447"/>
    </location>
</feature>
<dbReference type="PROSITE" id="PS00741">
    <property type="entry name" value="DH_1"/>
    <property type="match status" value="1"/>
</dbReference>
<feature type="domain" description="DH" evidence="6">
    <location>
        <begin position="1289"/>
        <end position="1473"/>
    </location>
</feature>
<evidence type="ECO:0000256" key="1">
    <source>
        <dbReference type="ARBA" id="ARBA00022443"/>
    </source>
</evidence>
<feature type="compositionally biased region" description="Polar residues" evidence="4">
    <location>
        <begin position="1044"/>
        <end position="1057"/>
    </location>
</feature>
<feature type="compositionally biased region" description="Polar residues" evidence="4">
    <location>
        <begin position="737"/>
        <end position="751"/>
    </location>
</feature>
<dbReference type="InterPro" id="IPR000219">
    <property type="entry name" value="DH_dom"/>
</dbReference>
<feature type="region of interest" description="Disordered" evidence="4">
    <location>
        <begin position="480"/>
        <end position="533"/>
    </location>
</feature>
<feature type="region of interest" description="Disordered" evidence="4">
    <location>
        <begin position="907"/>
        <end position="1186"/>
    </location>
</feature>
<feature type="compositionally biased region" description="Polar residues" evidence="4">
    <location>
        <begin position="1002"/>
        <end position="1013"/>
    </location>
</feature>
<feature type="compositionally biased region" description="Polar residues" evidence="4">
    <location>
        <begin position="810"/>
        <end position="820"/>
    </location>
</feature>
<protein>
    <submittedName>
        <fullName evidence="7">Rho guanine nucleotide exchange factor 5</fullName>
    </submittedName>
</protein>
<feature type="compositionally biased region" description="Acidic residues" evidence="4">
    <location>
        <begin position="386"/>
        <end position="398"/>
    </location>
</feature>
<feature type="compositionally biased region" description="Polar residues" evidence="4">
    <location>
        <begin position="1021"/>
        <end position="1037"/>
    </location>
</feature>
<dbReference type="PANTHER" id="PTHR12845:SF2">
    <property type="entry name" value="DH DOMAIN-CONTAINING PROTEIN-RELATED"/>
    <property type="match status" value="1"/>
</dbReference>
<dbReference type="Pfam" id="PF00621">
    <property type="entry name" value="RhoGEF"/>
    <property type="match status" value="1"/>
</dbReference>
<dbReference type="InterPro" id="IPR001452">
    <property type="entry name" value="SH3_domain"/>
</dbReference>
<gene>
    <name evidence="7" type="ORF">LTLLF_161735</name>
</gene>
<dbReference type="PROSITE" id="PS50002">
    <property type="entry name" value="SH3"/>
    <property type="match status" value="1"/>
</dbReference>
<dbReference type="InterPro" id="IPR001331">
    <property type="entry name" value="GDS_CDC24_CS"/>
</dbReference>
<dbReference type="Pfam" id="PF00018">
    <property type="entry name" value="SH3_1"/>
    <property type="match status" value="1"/>
</dbReference>
<proteinExistence type="predicted"/>
<evidence type="ECO:0000259" key="5">
    <source>
        <dbReference type="PROSITE" id="PS50002"/>
    </source>
</evidence>
<reference evidence="7" key="1">
    <citation type="submission" date="2020-03" db="EMBL/GenBank/DDBJ databases">
        <title>Studies in the Genomics of Life Span.</title>
        <authorList>
            <person name="Glass D."/>
        </authorList>
    </citation>
    <scope>NUCLEOTIDE SEQUENCE</scope>
    <source>
        <strain evidence="7">LTLLF</strain>
        <tissue evidence="7">Muscle</tissue>
    </source>
</reference>
<feature type="domain" description="SH3" evidence="5">
    <location>
        <begin position="1663"/>
        <end position="1724"/>
    </location>
</feature>
<feature type="region of interest" description="Disordered" evidence="4">
    <location>
        <begin position="725"/>
        <end position="768"/>
    </location>
</feature>
<feature type="region of interest" description="Disordered" evidence="4">
    <location>
        <begin position="288"/>
        <end position="327"/>
    </location>
</feature>
<feature type="region of interest" description="Disordered" evidence="4">
    <location>
        <begin position="1230"/>
        <end position="1250"/>
    </location>
</feature>
<feature type="region of interest" description="Disordered" evidence="4">
    <location>
        <begin position="794"/>
        <end position="834"/>
    </location>
</feature>
<feature type="compositionally biased region" description="Basic and acidic residues" evidence="4">
    <location>
        <begin position="362"/>
        <end position="373"/>
    </location>
</feature>
<feature type="region of interest" description="Disordered" evidence="4">
    <location>
        <begin position="68"/>
        <end position="90"/>
    </location>
</feature>
<dbReference type="EMBL" id="JAATJU010023058">
    <property type="protein sequence ID" value="KAH0508928.1"/>
    <property type="molecule type" value="Genomic_DNA"/>
</dbReference>
<feature type="region of interest" description="Disordered" evidence="4">
    <location>
        <begin position="354"/>
        <end position="373"/>
    </location>
</feature>
<dbReference type="InterPro" id="IPR011993">
    <property type="entry name" value="PH-like_dom_sf"/>
</dbReference>
<evidence type="ECO:0000313" key="7">
    <source>
        <dbReference type="EMBL" id="KAH0508928.1"/>
    </source>
</evidence>
<dbReference type="FunFam" id="2.30.30.40:FF:000111">
    <property type="entry name" value="Rho guanine nucleotide exchange factor (GEF) 5"/>
    <property type="match status" value="1"/>
</dbReference>
<dbReference type="SUPFAM" id="SSF48065">
    <property type="entry name" value="DBL homology domain (DH-domain)"/>
    <property type="match status" value="1"/>
</dbReference>
<dbReference type="InterPro" id="IPR035899">
    <property type="entry name" value="DBL_dom_sf"/>
</dbReference>
<evidence type="ECO:0000313" key="8">
    <source>
        <dbReference type="Proteomes" id="UP000710432"/>
    </source>
</evidence>
<dbReference type="SMART" id="SM00325">
    <property type="entry name" value="RhoGEF"/>
    <property type="match status" value="1"/>
</dbReference>
<dbReference type="CDD" id="cd01221">
    <property type="entry name" value="PH_ephexin"/>
    <property type="match status" value="1"/>
</dbReference>
<evidence type="ECO:0000256" key="2">
    <source>
        <dbReference type="ARBA" id="ARBA00022658"/>
    </source>
</evidence>
<dbReference type="PROSITE" id="PS50010">
    <property type="entry name" value="DH_2"/>
    <property type="match status" value="1"/>
</dbReference>
<dbReference type="InterPro" id="IPR047270">
    <property type="entry name" value="PH_ephexin"/>
</dbReference>
<dbReference type="Pfam" id="PF15441">
    <property type="entry name" value="ARHGEF5_35"/>
    <property type="match status" value="1"/>
</dbReference>
<dbReference type="GO" id="GO:0005634">
    <property type="term" value="C:nucleus"/>
    <property type="evidence" value="ECO:0007669"/>
    <property type="project" value="TreeGrafter"/>
</dbReference>
<feature type="compositionally biased region" description="Basic and acidic residues" evidence="4">
    <location>
        <begin position="1090"/>
        <end position="1099"/>
    </location>
</feature>
<dbReference type="Gene3D" id="2.30.29.30">
    <property type="entry name" value="Pleckstrin-homology domain (PH domain)/Phosphotyrosine-binding domain (PTB)"/>
    <property type="match status" value="1"/>
</dbReference>
<feature type="compositionally biased region" description="Pro residues" evidence="4">
    <location>
        <begin position="959"/>
        <end position="975"/>
    </location>
</feature>
<dbReference type="FunFam" id="1.20.900.10:FF:000007">
    <property type="entry name" value="rho guanine nucleotide exchange factor 19"/>
    <property type="match status" value="1"/>
</dbReference>
<dbReference type="Pfam" id="PF00169">
    <property type="entry name" value="PH"/>
    <property type="match status" value="1"/>
</dbReference>
<organism evidence="7 8">
    <name type="scientific">Microtus ochrogaster</name>
    <name type="common">Prairie vole</name>
    <dbReference type="NCBI Taxonomy" id="79684"/>
    <lineage>
        <taxon>Eukaryota</taxon>
        <taxon>Metazoa</taxon>
        <taxon>Chordata</taxon>
        <taxon>Craniata</taxon>
        <taxon>Vertebrata</taxon>
        <taxon>Euteleostomi</taxon>
        <taxon>Mammalia</taxon>
        <taxon>Eutheria</taxon>
        <taxon>Euarchontoglires</taxon>
        <taxon>Glires</taxon>
        <taxon>Rodentia</taxon>
        <taxon>Myomorpha</taxon>
        <taxon>Muroidea</taxon>
        <taxon>Cricetidae</taxon>
        <taxon>Arvicolinae</taxon>
        <taxon>Microtus</taxon>
    </lineage>
</organism>
<dbReference type="InterPro" id="IPR047271">
    <property type="entry name" value="Ephexin-like"/>
</dbReference>
<evidence type="ECO:0000256" key="3">
    <source>
        <dbReference type="PROSITE-ProRule" id="PRU00192"/>
    </source>
</evidence>
<dbReference type="SUPFAM" id="SSF50729">
    <property type="entry name" value="PH domain-like"/>
    <property type="match status" value="1"/>
</dbReference>
<evidence type="ECO:0000259" key="6">
    <source>
        <dbReference type="PROSITE" id="PS50010"/>
    </source>
</evidence>
<dbReference type="InterPro" id="IPR001849">
    <property type="entry name" value="PH_domain"/>
</dbReference>
<dbReference type="CDD" id="cd00160">
    <property type="entry name" value="RhoGEF"/>
    <property type="match status" value="1"/>
</dbReference>
<dbReference type="Gene3D" id="1.20.900.10">
    <property type="entry name" value="Dbl homology (DH) domain"/>
    <property type="match status" value="1"/>
</dbReference>
<dbReference type="SMART" id="SM00233">
    <property type="entry name" value="PH"/>
    <property type="match status" value="1"/>
</dbReference>
<comment type="caution">
    <text evidence="7">The sequence shown here is derived from an EMBL/GenBank/DDBJ whole genome shotgun (WGS) entry which is preliminary data.</text>
</comment>
<name>A0A8J6KS15_MICOH</name>
<feature type="compositionally biased region" description="Acidic residues" evidence="4">
    <location>
        <begin position="500"/>
        <end position="509"/>
    </location>
</feature>
<dbReference type="SUPFAM" id="SSF50044">
    <property type="entry name" value="SH3-domain"/>
    <property type="match status" value="1"/>
</dbReference>
<dbReference type="Proteomes" id="UP000710432">
    <property type="component" value="Unassembled WGS sequence"/>
</dbReference>
<feature type="region of interest" description="Disordered" evidence="4">
    <location>
        <begin position="386"/>
        <end position="461"/>
    </location>
</feature>